<sequence length="273" mass="31043">MSTTSTSAPSTPINNIKNLAYNILKTFKDGIIKSKKIPNLSNCSECGKEIISFPLKAFTTLSCGHVFHRLCIEKKLLLTIPNTCSFSGCSKEVEIIETGHRRGSESSTSSVVRRMEKHSIQSQDLSEIIEEDMSDVDDNEDGESNHPTDQSIIPLEKESCKRPSKDTPENKLSSKKVKTKDRNAESITSPSNFSDLYSAILKERLAEYMKDNKEHRSQRKLYKEVEKQLLSNLSKNAIEKRIERARKIYDLFSSIGEDKIQWDEIDAIEEEFE</sequence>
<gene>
    <name evidence="1" type="ORF">SCALOS_LOCUS556</name>
</gene>
<reference evidence="1" key="1">
    <citation type="submission" date="2021-06" db="EMBL/GenBank/DDBJ databases">
        <authorList>
            <person name="Kallberg Y."/>
            <person name="Tangrot J."/>
            <person name="Rosling A."/>
        </authorList>
    </citation>
    <scope>NUCLEOTIDE SEQUENCE</scope>
    <source>
        <strain evidence="1">AU212A</strain>
    </source>
</reference>
<accession>A0ACA9JWL1</accession>
<dbReference type="Proteomes" id="UP000789860">
    <property type="component" value="Unassembled WGS sequence"/>
</dbReference>
<protein>
    <submittedName>
        <fullName evidence="1">6943_t:CDS:1</fullName>
    </submittedName>
</protein>
<proteinExistence type="predicted"/>
<comment type="caution">
    <text evidence="1">The sequence shown here is derived from an EMBL/GenBank/DDBJ whole genome shotgun (WGS) entry which is preliminary data.</text>
</comment>
<organism evidence="1 2">
    <name type="scientific">Scutellospora calospora</name>
    <dbReference type="NCBI Taxonomy" id="85575"/>
    <lineage>
        <taxon>Eukaryota</taxon>
        <taxon>Fungi</taxon>
        <taxon>Fungi incertae sedis</taxon>
        <taxon>Mucoromycota</taxon>
        <taxon>Glomeromycotina</taxon>
        <taxon>Glomeromycetes</taxon>
        <taxon>Diversisporales</taxon>
        <taxon>Gigasporaceae</taxon>
        <taxon>Scutellospora</taxon>
    </lineage>
</organism>
<name>A0ACA9JWL1_9GLOM</name>
<keyword evidence="2" id="KW-1185">Reference proteome</keyword>
<evidence type="ECO:0000313" key="2">
    <source>
        <dbReference type="Proteomes" id="UP000789860"/>
    </source>
</evidence>
<dbReference type="EMBL" id="CAJVPM010000278">
    <property type="protein sequence ID" value="CAG8440095.1"/>
    <property type="molecule type" value="Genomic_DNA"/>
</dbReference>
<evidence type="ECO:0000313" key="1">
    <source>
        <dbReference type="EMBL" id="CAG8440095.1"/>
    </source>
</evidence>